<evidence type="ECO:0000256" key="2">
    <source>
        <dbReference type="ARBA" id="ARBA00023002"/>
    </source>
</evidence>
<gene>
    <name evidence="4" type="ORF">GCM10022394_01430</name>
</gene>
<name>A0ABP6UZV7_9GAMM</name>
<proteinExistence type="inferred from homology"/>
<evidence type="ECO:0000313" key="4">
    <source>
        <dbReference type="EMBL" id="GAA3526052.1"/>
    </source>
</evidence>
<accession>A0ABP6UZV7</accession>
<dbReference type="InterPro" id="IPR002563">
    <property type="entry name" value="Flavin_Rdtase-like_dom"/>
</dbReference>
<feature type="domain" description="Flavin reductase like" evidence="3">
    <location>
        <begin position="30"/>
        <end position="173"/>
    </location>
</feature>
<keyword evidence="5" id="KW-1185">Reference proteome</keyword>
<reference evidence="5" key="1">
    <citation type="journal article" date="2019" name="Int. J. Syst. Evol. Microbiol.">
        <title>The Global Catalogue of Microorganisms (GCM) 10K type strain sequencing project: providing services to taxonomists for standard genome sequencing and annotation.</title>
        <authorList>
            <consortium name="The Broad Institute Genomics Platform"/>
            <consortium name="The Broad Institute Genome Sequencing Center for Infectious Disease"/>
            <person name="Wu L."/>
            <person name="Ma J."/>
        </authorList>
    </citation>
    <scope>NUCLEOTIDE SEQUENCE [LARGE SCALE GENOMIC DNA]</scope>
    <source>
        <strain evidence="5">JCM 17110</strain>
    </source>
</reference>
<dbReference type="PANTHER" id="PTHR30466">
    <property type="entry name" value="FLAVIN REDUCTASE"/>
    <property type="match status" value="1"/>
</dbReference>
<dbReference type="SUPFAM" id="SSF50475">
    <property type="entry name" value="FMN-binding split barrel"/>
    <property type="match status" value="1"/>
</dbReference>
<protein>
    <submittedName>
        <fullName evidence="4">Flavin reductase family protein</fullName>
    </submittedName>
</protein>
<dbReference type="SMART" id="SM00903">
    <property type="entry name" value="Flavin_Reduct"/>
    <property type="match status" value="1"/>
</dbReference>
<keyword evidence="2" id="KW-0560">Oxidoreductase</keyword>
<comment type="caution">
    <text evidence="4">The sequence shown here is derived from an EMBL/GenBank/DDBJ whole genome shotgun (WGS) entry which is preliminary data.</text>
</comment>
<dbReference type="Pfam" id="PF01613">
    <property type="entry name" value="Flavin_Reduct"/>
    <property type="match status" value="1"/>
</dbReference>
<dbReference type="Gene3D" id="2.30.110.10">
    <property type="entry name" value="Electron Transport, Fmn-binding Protein, Chain A"/>
    <property type="match status" value="1"/>
</dbReference>
<sequence>MSSATTVLRQAEQVTELAPPVDTRALRNAMGHFATGVTVVTAPGEGNAMVGITANSFSSLSLEPPLVLWSLALSSPNLASFVEGKPFAVNVLGQGQEAVAMQFSGARDDKFAGIDYRLNQQGVPLLASTLARFECRVEFTRRLGDHLLIVGRVKDFSTDEGEPMLFYKGRFGALDAAAS</sequence>
<dbReference type="RefSeq" id="WP_344953617.1">
    <property type="nucleotide sequence ID" value="NZ_BAABCX010000001.1"/>
</dbReference>
<organism evidence="4 5">
    <name type="scientific">Zobellella aerophila</name>
    <dbReference type="NCBI Taxonomy" id="870480"/>
    <lineage>
        <taxon>Bacteria</taxon>
        <taxon>Pseudomonadati</taxon>
        <taxon>Pseudomonadota</taxon>
        <taxon>Gammaproteobacteria</taxon>
        <taxon>Aeromonadales</taxon>
        <taxon>Aeromonadaceae</taxon>
        <taxon>Zobellella</taxon>
    </lineage>
</organism>
<dbReference type="EMBL" id="BAABCX010000001">
    <property type="protein sequence ID" value="GAA3526052.1"/>
    <property type="molecule type" value="Genomic_DNA"/>
</dbReference>
<evidence type="ECO:0000259" key="3">
    <source>
        <dbReference type="SMART" id="SM00903"/>
    </source>
</evidence>
<comment type="similarity">
    <text evidence="1">Belongs to the non-flavoprotein flavin reductase family.</text>
</comment>
<evidence type="ECO:0000256" key="1">
    <source>
        <dbReference type="ARBA" id="ARBA00008898"/>
    </source>
</evidence>
<dbReference type="InterPro" id="IPR012349">
    <property type="entry name" value="Split_barrel_FMN-bd"/>
</dbReference>
<dbReference type="InterPro" id="IPR050268">
    <property type="entry name" value="NADH-dep_flavin_reductase"/>
</dbReference>
<dbReference type="PANTHER" id="PTHR30466:SF11">
    <property type="entry name" value="FLAVIN-DEPENDENT MONOOXYGENASE, REDUCTASE SUBUNIT HSAB"/>
    <property type="match status" value="1"/>
</dbReference>
<evidence type="ECO:0000313" key="5">
    <source>
        <dbReference type="Proteomes" id="UP001500795"/>
    </source>
</evidence>
<dbReference type="Proteomes" id="UP001500795">
    <property type="component" value="Unassembled WGS sequence"/>
</dbReference>